<keyword evidence="6" id="KW-0119">Carbohydrate metabolism</keyword>
<organism evidence="13 14">
    <name type="scientific">Ideonella aquatica</name>
    <dbReference type="NCBI Taxonomy" id="2824119"/>
    <lineage>
        <taxon>Bacteria</taxon>
        <taxon>Pseudomonadati</taxon>
        <taxon>Pseudomonadota</taxon>
        <taxon>Betaproteobacteria</taxon>
        <taxon>Burkholderiales</taxon>
        <taxon>Sphaerotilaceae</taxon>
        <taxon>Ideonella</taxon>
    </lineage>
</organism>
<comment type="caution">
    <text evidence="13">The sequence shown here is derived from an EMBL/GenBank/DDBJ whole genome shotgun (WGS) entry which is preliminary data.</text>
</comment>
<feature type="active site" description="Proton donor" evidence="9">
    <location>
        <position position="171"/>
    </location>
</feature>
<dbReference type="InterPro" id="IPR018120">
    <property type="entry name" value="Glyco_hydro_1_AS"/>
</dbReference>
<evidence type="ECO:0000256" key="9">
    <source>
        <dbReference type="PIRSR" id="PIRSR617736-1"/>
    </source>
</evidence>
<dbReference type="EMBL" id="JAGQDE010000024">
    <property type="protein sequence ID" value="MBQ0961215.1"/>
    <property type="molecule type" value="Genomic_DNA"/>
</dbReference>
<dbReference type="PANTHER" id="PTHR10353:SF36">
    <property type="entry name" value="LP05116P"/>
    <property type="match status" value="1"/>
</dbReference>
<dbReference type="SUPFAM" id="SSF51445">
    <property type="entry name" value="(Trans)glycosidases"/>
    <property type="match status" value="1"/>
</dbReference>
<feature type="binding site" evidence="10">
    <location>
        <position position="397"/>
    </location>
    <ligand>
        <name>substrate</name>
    </ligand>
</feature>
<evidence type="ECO:0000256" key="1">
    <source>
        <dbReference type="ARBA" id="ARBA00000448"/>
    </source>
</evidence>
<keyword evidence="8" id="KW-0624">Polysaccharide degradation</keyword>
<dbReference type="RefSeq" id="WP_210803889.1">
    <property type="nucleotide sequence ID" value="NZ_JAGQDE010000024.1"/>
</dbReference>
<dbReference type="GO" id="GO:0008422">
    <property type="term" value="F:beta-glucosidase activity"/>
    <property type="evidence" value="ECO:0007669"/>
    <property type="project" value="UniProtKB-EC"/>
</dbReference>
<dbReference type="Proteomes" id="UP000678374">
    <property type="component" value="Unassembled WGS sequence"/>
</dbReference>
<dbReference type="InterPro" id="IPR017736">
    <property type="entry name" value="Glyco_hydro_1_beta-glucosidase"/>
</dbReference>
<evidence type="ECO:0000256" key="3">
    <source>
        <dbReference type="ARBA" id="ARBA00012744"/>
    </source>
</evidence>
<dbReference type="PRINTS" id="PR00131">
    <property type="entry name" value="GLHYDRLASE1"/>
</dbReference>
<evidence type="ECO:0000256" key="12">
    <source>
        <dbReference type="RuleBase" id="RU361175"/>
    </source>
</evidence>
<dbReference type="AlphaFoldDB" id="A0A941BS49"/>
<dbReference type="GO" id="GO:0030245">
    <property type="term" value="P:cellulose catabolic process"/>
    <property type="evidence" value="ECO:0007669"/>
    <property type="project" value="UniProtKB-KW"/>
</dbReference>
<dbReference type="InterPro" id="IPR001360">
    <property type="entry name" value="Glyco_hydro_1"/>
</dbReference>
<dbReference type="PROSITE" id="PS00572">
    <property type="entry name" value="GLYCOSYL_HYDROL_F1_1"/>
    <property type="match status" value="1"/>
</dbReference>
<evidence type="ECO:0000313" key="13">
    <source>
        <dbReference type="EMBL" id="MBQ0961215.1"/>
    </source>
</evidence>
<dbReference type="Pfam" id="PF00232">
    <property type="entry name" value="Glyco_hydro_1"/>
    <property type="match status" value="1"/>
</dbReference>
<feature type="binding site" evidence="10">
    <location>
        <position position="25"/>
    </location>
    <ligand>
        <name>substrate</name>
    </ligand>
</feature>
<feature type="active site" description="Nucleophile" evidence="9 11">
    <location>
        <position position="351"/>
    </location>
</feature>
<keyword evidence="14" id="KW-1185">Reference proteome</keyword>
<reference evidence="13" key="1">
    <citation type="submission" date="2021-04" db="EMBL/GenBank/DDBJ databases">
        <title>The genome sequence of Ideonella sp. 4Y11.</title>
        <authorList>
            <person name="Liu Y."/>
        </authorList>
    </citation>
    <scope>NUCLEOTIDE SEQUENCE</scope>
    <source>
        <strain evidence="13">4Y11</strain>
    </source>
</reference>
<keyword evidence="5" id="KW-0136">Cellulose degradation</keyword>
<protein>
    <recommendedName>
        <fullName evidence="3 12">Beta-glucosidase</fullName>
        <ecNumber evidence="3 12">3.2.1.21</ecNumber>
    </recommendedName>
</protein>
<feature type="binding site" evidence="10">
    <location>
        <position position="126"/>
    </location>
    <ligand>
        <name>substrate</name>
    </ligand>
</feature>
<dbReference type="InterPro" id="IPR017853">
    <property type="entry name" value="GH"/>
</dbReference>
<name>A0A941BS49_9BURK</name>
<evidence type="ECO:0000256" key="5">
    <source>
        <dbReference type="ARBA" id="ARBA00023001"/>
    </source>
</evidence>
<dbReference type="PROSITE" id="PS00653">
    <property type="entry name" value="GLYCOSYL_HYDROL_F1_2"/>
    <property type="match status" value="1"/>
</dbReference>
<proteinExistence type="inferred from homology"/>
<evidence type="ECO:0000256" key="7">
    <source>
        <dbReference type="ARBA" id="ARBA00023295"/>
    </source>
</evidence>
<dbReference type="InterPro" id="IPR033132">
    <property type="entry name" value="GH_1_N_CS"/>
</dbReference>
<evidence type="ECO:0000256" key="8">
    <source>
        <dbReference type="ARBA" id="ARBA00023326"/>
    </source>
</evidence>
<gene>
    <name evidence="13" type="ORF">KAK06_19820</name>
</gene>
<evidence type="ECO:0000256" key="11">
    <source>
        <dbReference type="PROSITE-ProRule" id="PRU10055"/>
    </source>
</evidence>
<keyword evidence="7 12" id="KW-0326">Glycosidase</keyword>
<evidence type="ECO:0000256" key="2">
    <source>
        <dbReference type="ARBA" id="ARBA00010838"/>
    </source>
</evidence>
<evidence type="ECO:0000256" key="10">
    <source>
        <dbReference type="PIRSR" id="PIRSR617736-2"/>
    </source>
</evidence>
<sequence>MTRTPAHDPFFPPEFVWGVATSAFQIEGAAREAGKGESIWDRFCRQPGAIADGSNGDVACDHFHRLDQDLDLIARLGVDAYRFSISWPRVQPDGRGAFNEAGLAFYDRLVDGLLSRGLRPYLTLNHWDLPQTLQDGGGWAVRDTVHRFVDYARAINARLGDRLSAITTHNEPWVMAVLGHESGIFAPGVRHRGIAMQVAHHLLLSHGLALQALRADGCPSRLGIVLNLSPIGPATDSPEDRAAAWLEDGRLVRWYLDPLLRGRYPDDVWQHLGADAPRIEPGDLAAIATPMDYLGINYYTRGVVSASGAWSVQASGLPLTDMGWEVVPEGLTELLLRMHRDWTLPPIYVMENGAAFIDQVVDGQVMDTARRDYIARHIEATGRALAAGVPMAGYMVWSLMDNFEWASGYAKRFGIVHVDYASLARTPKLSYHWYREFLRAQRAQRPQRHAA</sequence>
<evidence type="ECO:0000256" key="6">
    <source>
        <dbReference type="ARBA" id="ARBA00023277"/>
    </source>
</evidence>
<feature type="binding site" evidence="10">
    <location>
        <position position="170"/>
    </location>
    <ligand>
        <name>substrate</name>
    </ligand>
</feature>
<dbReference type="NCBIfam" id="TIGR03356">
    <property type="entry name" value="BGL"/>
    <property type="match status" value="1"/>
</dbReference>
<evidence type="ECO:0000256" key="4">
    <source>
        <dbReference type="ARBA" id="ARBA00022801"/>
    </source>
</evidence>
<comment type="similarity">
    <text evidence="2 12">Belongs to the glycosyl hydrolase 1 family.</text>
</comment>
<keyword evidence="4 12" id="KW-0378">Hydrolase</keyword>
<dbReference type="PANTHER" id="PTHR10353">
    <property type="entry name" value="GLYCOSYL HYDROLASE"/>
    <property type="match status" value="1"/>
</dbReference>
<dbReference type="Gene3D" id="3.20.20.80">
    <property type="entry name" value="Glycosidases"/>
    <property type="match status" value="1"/>
</dbReference>
<dbReference type="FunFam" id="3.20.20.80:FF:000004">
    <property type="entry name" value="Beta-glucosidase 6-phospho-beta-glucosidase"/>
    <property type="match status" value="1"/>
</dbReference>
<accession>A0A941BS49</accession>
<comment type="catalytic activity">
    <reaction evidence="1 12">
        <text>Hydrolysis of terminal, non-reducing beta-D-glucosyl residues with release of beta-D-glucose.</text>
        <dbReference type="EC" id="3.2.1.21"/>
    </reaction>
</comment>
<dbReference type="EC" id="3.2.1.21" evidence="3 12"/>
<evidence type="ECO:0000313" key="14">
    <source>
        <dbReference type="Proteomes" id="UP000678374"/>
    </source>
</evidence>
<feature type="binding site" evidence="10">
    <location>
        <begin position="404"/>
        <end position="405"/>
    </location>
    <ligand>
        <name>substrate</name>
    </ligand>
</feature>
<feature type="binding site" evidence="10">
    <location>
        <position position="299"/>
    </location>
    <ligand>
        <name>substrate</name>
    </ligand>
</feature>